<organism evidence="5 6">
    <name type="scientific">Magnaporthiopsis poae (strain ATCC 64411 / 73-15)</name>
    <name type="common">Kentucky bluegrass fungus</name>
    <name type="synonym">Magnaporthe poae</name>
    <dbReference type="NCBI Taxonomy" id="644358"/>
    <lineage>
        <taxon>Eukaryota</taxon>
        <taxon>Fungi</taxon>
        <taxon>Dikarya</taxon>
        <taxon>Ascomycota</taxon>
        <taxon>Pezizomycotina</taxon>
        <taxon>Sordariomycetes</taxon>
        <taxon>Sordariomycetidae</taxon>
        <taxon>Magnaporthales</taxon>
        <taxon>Magnaporthaceae</taxon>
        <taxon>Magnaporthiopsis</taxon>
    </lineage>
</organism>
<gene>
    <name evidence="4" type="ORF">MAPG_09550</name>
</gene>
<feature type="repeat" description="ANK" evidence="3">
    <location>
        <begin position="78"/>
        <end position="110"/>
    </location>
</feature>
<reference evidence="5" key="5">
    <citation type="submission" date="2015-06" db="UniProtKB">
        <authorList>
            <consortium name="EnsemblFungi"/>
        </authorList>
    </citation>
    <scope>IDENTIFICATION</scope>
    <source>
        <strain evidence="5">ATCC 64411</strain>
    </source>
</reference>
<evidence type="ECO:0000256" key="3">
    <source>
        <dbReference type="PROSITE-ProRule" id="PRU00023"/>
    </source>
</evidence>
<dbReference type="EnsemblFungi" id="MAPG_09550T0">
    <property type="protein sequence ID" value="MAPG_09550T0"/>
    <property type="gene ID" value="MAPG_09550"/>
</dbReference>
<dbReference type="Pfam" id="PF00023">
    <property type="entry name" value="Ank"/>
    <property type="match status" value="1"/>
</dbReference>
<reference evidence="4" key="1">
    <citation type="submission" date="2010-05" db="EMBL/GenBank/DDBJ databases">
        <title>The Genome Sequence of Magnaporthe poae strain ATCC 64411.</title>
        <authorList>
            <consortium name="The Broad Institute Genome Sequencing Platform"/>
            <consortium name="Broad Institute Genome Sequencing Center for Infectious Disease"/>
            <person name="Ma L.-J."/>
            <person name="Dead R."/>
            <person name="Young S."/>
            <person name="Zeng Q."/>
            <person name="Koehrsen M."/>
            <person name="Alvarado L."/>
            <person name="Berlin A."/>
            <person name="Chapman S.B."/>
            <person name="Chen Z."/>
            <person name="Freedman E."/>
            <person name="Gellesch M."/>
            <person name="Goldberg J."/>
            <person name="Griggs A."/>
            <person name="Gujja S."/>
            <person name="Heilman E.R."/>
            <person name="Heiman D."/>
            <person name="Hepburn T."/>
            <person name="Howarth C."/>
            <person name="Jen D."/>
            <person name="Larson L."/>
            <person name="Mehta T."/>
            <person name="Neiman D."/>
            <person name="Pearson M."/>
            <person name="Roberts A."/>
            <person name="Saif S."/>
            <person name="Shea T."/>
            <person name="Shenoy N."/>
            <person name="Sisk P."/>
            <person name="Stolte C."/>
            <person name="Sykes S."/>
            <person name="Walk T."/>
            <person name="White J."/>
            <person name="Yandava C."/>
            <person name="Haas B."/>
            <person name="Nusbaum C."/>
            <person name="Birren B."/>
        </authorList>
    </citation>
    <scope>NUCLEOTIDE SEQUENCE</scope>
    <source>
        <strain evidence="4">ATCC 64411</strain>
    </source>
</reference>
<sequence>MTDRSSMVEATSAVAAMDGDPFVAERDSRRRAMLAKTVHATDIYFYEFHETVKLGDLPKLMTTLARRVDIDPNGVTAWHENPLATAVSSGDLDVVRFLLTLGADPNADNGVSLRGECCATALHTAVEMICPPNLDLLRLLLDSGADVNARYFGIDPGGRPIHAPICSLLLFEPLKALPATFEPSHFAALDLFLSYGLDLNMPQALPSFAMWAAYSQNVEMLKWALDRGARFADGEDPFSWYNGDDEIFQCLINSGHAHLNLSALSFVTYGPEWGLTKDAAQERIEFLISSLPNPPEPQVMVKALCAAVRQGDYLMTKLWIERGVDINGIDGDQTPLLVAISHLDQISSDLFLVVLLLEKGADVNCQKVHRGLLRNGHSPLHEAALQHNPRLLRILLAAGADTEARSSSNQIPLHCVANNLIDFSCYSPEQRPYHERVLASAQLLVGVTRDIDAVDAAGYTVLHYLVLWLGKPTRGEMASILLDRGVSTDVRNNEGLTAPELCQQRHGVTMDVWMAVGEGPRTWEVVFVMPGYGP</sequence>
<evidence type="ECO:0000256" key="1">
    <source>
        <dbReference type="ARBA" id="ARBA00022737"/>
    </source>
</evidence>
<dbReference type="OMA" id="WHENPLA"/>
<dbReference type="SMART" id="SM00248">
    <property type="entry name" value="ANK"/>
    <property type="match status" value="7"/>
</dbReference>
<reference evidence="4" key="3">
    <citation type="submission" date="2011-03" db="EMBL/GenBank/DDBJ databases">
        <title>Annotation of Magnaporthe poae ATCC 64411.</title>
        <authorList>
            <person name="Ma L.-J."/>
            <person name="Dead R."/>
            <person name="Young S.K."/>
            <person name="Zeng Q."/>
            <person name="Gargeya S."/>
            <person name="Fitzgerald M."/>
            <person name="Haas B."/>
            <person name="Abouelleil A."/>
            <person name="Alvarado L."/>
            <person name="Arachchi H.M."/>
            <person name="Berlin A."/>
            <person name="Brown A."/>
            <person name="Chapman S.B."/>
            <person name="Chen Z."/>
            <person name="Dunbar C."/>
            <person name="Freedman E."/>
            <person name="Gearin G."/>
            <person name="Gellesch M."/>
            <person name="Goldberg J."/>
            <person name="Griggs A."/>
            <person name="Gujja S."/>
            <person name="Heiman D."/>
            <person name="Howarth C."/>
            <person name="Larson L."/>
            <person name="Lui A."/>
            <person name="MacDonald P.J.P."/>
            <person name="Mehta T."/>
            <person name="Montmayeur A."/>
            <person name="Murphy C."/>
            <person name="Neiman D."/>
            <person name="Pearson M."/>
            <person name="Priest M."/>
            <person name="Roberts A."/>
            <person name="Saif S."/>
            <person name="Shea T."/>
            <person name="Shenoy N."/>
            <person name="Sisk P."/>
            <person name="Stolte C."/>
            <person name="Sykes S."/>
            <person name="Yandava C."/>
            <person name="Wortman J."/>
            <person name="Nusbaum C."/>
            <person name="Birren B."/>
        </authorList>
    </citation>
    <scope>NUCLEOTIDE SEQUENCE</scope>
    <source>
        <strain evidence="4">ATCC 64411</strain>
    </source>
</reference>
<accession>A0A0C4EA91</accession>
<dbReference type="InterPro" id="IPR051165">
    <property type="entry name" value="Multifunctional_ANK_Repeat"/>
</dbReference>
<protein>
    <recommendedName>
        <fullName evidence="7">Ankyrin repeat protein</fullName>
    </recommendedName>
</protein>
<evidence type="ECO:0008006" key="7">
    <source>
        <dbReference type="Google" id="ProtNLM"/>
    </source>
</evidence>
<dbReference type="EMBL" id="ADBL01002442">
    <property type="status" value="NOT_ANNOTATED_CDS"/>
    <property type="molecule type" value="Genomic_DNA"/>
</dbReference>
<dbReference type="SUPFAM" id="SSF48403">
    <property type="entry name" value="Ankyrin repeat"/>
    <property type="match status" value="1"/>
</dbReference>
<dbReference type="InterPro" id="IPR036770">
    <property type="entry name" value="Ankyrin_rpt-contain_sf"/>
</dbReference>
<proteinExistence type="predicted"/>
<dbReference type="Gene3D" id="1.25.40.20">
    <property type="entry name" value="Ankyrin repeat-containing domain"/>
    <property type="match status" value="3"/>
</dbReference>
<dbReference type="PANTHER" id="PTHR24123:SF33">
    <property type="entry name" value="PROTEIN HOS4"/>
    <property type="match status" value="1"/>
</dbReference>
<dbReference type="Pfam" id="PF12796">
    <property type="entry name" value="Ank_2"/>
    <property type="match status" value="1"/>
</dbReference>
<dbReference type="PANTHER" id="PTHR24123">
    <property type="entry name" value="ANKYRIN REPEAT-CONTAINING"/>
    <property type="match status" value="1"/>
</dbReference>
<reference evidence="6" key="2">
    <citation type="submission" date="2010-05" db="EMBL/GenBank/DDBJ databases">
        <title>The genome sequence of Magnaporthe poae strain ATCC 64411.</title>
        <authorList>
            <person name="Ma L.-J."/>
            <person name="Dead R."/>
            <person name="Young S."/>
            <person name="Zeng Q."/>
            <person name="Koehrsen M."/>
            <person name="Alvarado L."/>
            <person name="Berlin A."/>
            <person name="Chapman S.B."/>
            <person name="Chen Z."/>
            <person name="Freedman E."/>
            <person name="Gellesch M."/>
            <person name="Goldberg J."/>
            <person name="Griggs A."/>
            <person name="Gujja S."/>
            <person name="Heilman E.R."/>
            <person name="Heiman D."/>
            <person name="Hepburn T."/>
            <person name="Howarth C."/>
            <person name="Jen D."/>
            <person name="Larson L."/>
            <person name="Mehta T."/>
            <person name="Neiman D."/>
            <person name="Pearson M."/>
            <person name="Roberts A."/>
            <person name="Saif S."/>
            <person name="Shea T."/>
            <person name="Shenoy N."/>
            <person name="Sisk P."/>
            <person name="Stolte C."/>
            <person name="Sykes S."/>
            <person name="Walk T."/>
            <person name="White J."/>
            <person name="Yandava C."/>
            <person name="Haas B."/>
            <person name="Nusbaum C."/>
            <person name="Birren B."/>
        </authorList>
    </citation>
    <scope>NUCLEOTIDE SEQUENCE [LARGE SCALE GENOMIC DNA]</scope>
    <source>
        <strain evidence="6">ATCC 64411 / 73-15</strain>
    </source>
</reference>
<dbReference type="STRING" id="644358.A0A0C4EA91"/>
<dbReference type="VEuPathDB" id="FungiDB:MAPG_09550"/>
<dbReference type="InterPro" id="IPR002110">
    <property type="entry name" value="Ankyrin_rpt"/>
</dbReference>
<evidence type="ECO:0000256" key="2">
    <source>
        <dbReference type="ARBA" id="ARBA00023043"/>
    </source>
</evidence>
<dbReference type="AlphaFoldDB" id="A0A0C4EA91"/>
<keyword evidence="6" id="KW-1185">Reference proteome</keyword>
<dbReference type="PROSITE" id="PS50297">
    <property type="entry name" value="ANK_REP_REGION"/>
    <property type="match status" value="2"/>
</dbReference>
<dbReference type="EMBL" id="GL876976">
    <property type="protein sequence ID" value="KLU91025.1"/>
    <property type="molecule type" value="Genomic_DNA"/>
</dbReference>
<dbReference type="Proteomes" id="UP000011715">
    <property type="component" value="Unassembled WGS sequence"/>
</dbReference>
<evidence type="ECO:0000313" key="6">
    <source>
        <dbReference type="Proteomes" id="UP000011715"/>
    </source>
</evidence>
<keyword evidence="2 3" id="KW-0040">ANK repeat</keyword>
<evidence type="ECO:0000313" key="4">
    <source>
        <dbReference type="EMBL" id="KLU91025.1"/>
    </source>
</evidence>
<keyword evidence="1" id="KW-0677">Repeat</keyword>
<dbReference type="PROSITE" id="PS50088">
    <property type="entry name" value="ANK_REPEAT"/>
    <property type="match status" value="2"/>
</dbReference>
<reference evidence="5" key="4">
    <citation type="journal article" date="2015" name="G3 (Bethesda)">
        <title>Genome sequences of three phytopathogenic species of the Magnaporthaceae family of fungi.</title>
        <authorList>
            <person name="Okagaki L.H."/>
            <person name="Nunes C.C."/>
            <person name="Sailsbery J."/>
            <person name="Clay B."/>
            <person name="Brown D."/>
            <person name="John T."/>
            <person name="Oh Y."/>
            <person name="Young N."/>
            <person name="Fitzgerald M."/>
            <person name="Haas B.J."/>
            <person name="Zeng Q."/>
            <person name="Young S."/>
            <person name="Adiconis X."/>
            <person name="Fan L."/>
            <person name="Levin J.Z."/>
            <person name="Mitchell T.K."/>
            <person name="Okubara P.A."/>
            <person name="Farman M.L."/>
            <person name="Kohn L.M."/>
            <person name="Birren B."/>
            <person name="Ma L.-J."/>
            <person name="Dean R.A."/>
        </authorList>
    </citation>
    <scope>NUCLEOTIDE SEQUENCE</scope>
    <source>
        <strain evidence="5">ATCC 64411 / 73-15</strain>
    </source>
</reference>
<dbReference type="OrthoDB" id="195446at2759"/>
<feature type="repeat" description="ANK" evidence="3">
    <location>
        <begin position="375"/>
        <end position="407"/>
    </location>
</feature>
<name>A0A0C4EA91_MAGP6</name>
<dbReference type="eggNOG" id="KOG4177">
    <property type="taxonomic scope" value="Eukaryota"/>
</dbReference>
<evidence type="ECO:0000313" key="5">
    <source>
        <dbReference type="EnsemblFungi" id="MAPG_09550T0"/>
    </source>
</evidence>